<reference evidence="1" key="1">
    <citation type="submission" date="2020-10" db="EMBL/GenBank/DDBJ databases">
        <title>High-Quality Genome Resource of Clonostachys rosea strain S41 by Oxford Nanopore Long-Read Sequencing.</title>
        <authorList>
            <person name="Wang H."/>
        </authorList>
    </citation>
    <scope>NUCLEOTIDE SEQUENCE</scope>
    <source>
        <strain evidence="1">S41</strain>
    </source>
</reference>
<organism evidence="1 2">
    <name type="scientific">Bionectria ochroleuca</name>
    <name type="common">Gliocladium roseum</name>
    <dbReference type="NCBI Taxonomy" id="29856"/>
    <lineage>
        <taxon>Eukaryota</taxon>
        <taxon>Fungi</taxon>
        <taxon>Dikarya</taxon>
        <taxon>Ascomycota</taxon>
        <taxon>Pezizomycotina</taxon>
        <taxon>Sordariomycetes</taxon>
        <taxon>Hypocreomycetidae</taxon>
        <taxon>Hypocreales</taxon>
        <taxon>Bionectriaceae</taxon>
        <taxon>Clonostachys</taxon>
    </lineage>
</organism>
<proteinExistence type="predicted"/>
<dbReference type="Proteomes" id="UP000616885">
    <property type="component" value="Unassembled WGS sequence"/>
</dbReference>
<evidence type="ECO:0000313" key="1">
    <source>
        <dbReference type="EMBL" id="KAF9746873.1"/>
    </source>
</evidence>
<name>A0A8H7N469_BIOOC</name>
<protein>
    <submittedName>
        <fullName evidence="1">Uncharacterized protein</fullName>
    </submittedName>
</protein>
<evidence type="ECO:0000313" key="2">
    <source>
        <dbReference type="Proteomes" id="UP000616885"/>
    </source>
</evidence>
<comment type="caution">
    <text evidence="1">The sequence shown here is derived from an EMBL/GenBank/DDBJ whole genome shotgun (WGS) entry which is preliminary data.</text>
</comment>
<dbReference type="AlphaFoldDB" id="A0A8H7N469"/>
<accession>A0A8H7N469</accession>
<gene>
    <name evidence="1" type="ORF">IM811_003778</name>
</gene>
<sequence>MKEMSCATVQRERAKVPPCLASLVQQDDIEKTGWRAIEACYMTIFETGRSRVLAGGLRRRSSDNIHLAHKNGLYLIRDHLLPPSPSSFYSVDSRPSLHVPWSRWDFGWAPWSVLVHRSGCSLGMWKSKQDRLWLCPPVVSKSAMIVLSSSSGSHPAMCWADGQCCTR</sequence>
<dbReference type="EMBL" id="JADCTT010000011">
    <property type="protein sequence ID" value="KAF9746873.1"/>
    <property type="molecule type" value="Genomic_DNA"/>
</dbReference>